<organism evidence="1 2">
    <name type="scientific">Photobacterium aquimaris</name>
    <dbReference type="NCBI Taxonomy" id="512643"/>
    <lineage>
        <taxon>Bacteria</taxon>
        <taxon>Pseudomonadati</taxon>
        <taxon>Pseudomonadota</taxon>
        <taxon>Gammaproteobacteria</taxon>
        <taxon>Vibrionales</taxon>
        <taxon>Vibrionaceae</taxon>
        <taxon>Photobacterium</taxon>
    </lineage>
</organism>
<gene>
    <name evidence="1" type="ORF">CTM88_06700</name>
</gene>
<dbReference type="EMBL" id="PYMK01000006">
    <property type="protein sequence ID" value="PSU29635.1"/>
    <property type="molecule type" value="Genomic_DNA"/>
</dbReference>
<evidence type="ECO:0000313" key="2">
    <source>
        <dbReference type="Proteomes" id="UP000240254"/>
    </source>
</evidence>
<reference evidence="1 2" key="1">
    <citation type="submission" date="2018-03" db="EMBL/GenBank/DDBJ databases">
        <title>Whole genome sequencing of Histamine producing bacteria.</title>
        <authorList>
            <person name="Butler K."/>
        </authorList>
    </citation>
    <scope>NUCLEOTIDE SEQUENCE [LARGE SCALE GENOMIC DNA]</scope>
    <source>
        <strain evidence="1 2">BS2</strain>
    </source>
</reference>
<accession>A0A2T3IMR5</accession>
<dbReference type="Proteomes" id="UP000240254">
    <property type="component" value="Unassembled WGS sequence"/>
</dbReference>
<name>A0A2T3IMR5_9GAMM</name>
<comment type="caution">
    <text evidence="1">The sequence shown here is derived from an EMBL/GenBank/DDBJ whole genome shotgun (WGS) entry which is preliminary data.</text>
</comment>
<evidence type="ECO:0000313" key="1">
    <source>
        <dbReference type="EMBL" id="PSU29635.1"/>
    </source>
</evidence>
<dbReference type="AlphaFoldDB" id="A0A2T3IMR5"/>
<proteinExistence type="predicted"/>
<protein>
    <submittedName>
        <fullName evidence="1">Uncharacterized protein</fullName>
    </submittedName>
</protein>
<sequence length="61" mass="7404">MKVIKKWAKLYHTFKRIEREEYNKLHILYRDKNELIINTPDGVITYTNKGKTNPNSQHILF</sequence>